<gene>
    <name evidence="7" type="ORF">H7U19_14955</name>
</gene>
<dbReference type="GO" id="GO:0008237">
    <property type="term" value="F:metallopeptidase activity"/>
    <property type="evidence" value="ECO:0007669"/>
    <property type="project" value="UniProtKB-KW"/>
</dbReference>
<keyword evidence="5" id="KW-0482">Metalloprotease</keyword>
<evidence type="ECO:0000256" key="4">
    <source>
        <dbReference type="ARBA" id="ARBA00022833"/>
    </source>
</evidence>
<evidence type="ECO:0000256" key="5">
    <source>
        <dbReference type="ARBA" id="ARBA00023049"/>
    </source>
</evidence>
<keyword evidence="1" id="KW-0645">Protease</keyword>
<keyword evidence="2" id="KW-0479">Metal-binding</keyword>
<sequence length="146" mass="16560">MKHIISEIKLSYKPNRLKDALKITHSEVAYQVILNNWDKDTLELQEEFKIVLLNNSNEVLGIYSLSKGGLTFAPVDLRIMFGVILKSGSMGFITVHNHPSGKLKPSTPDVSLYKKIKKIANFHDLNYLDNLIVTSKGYYSFMDEGL</sequence>
<evidence type="ECO:0000313" key="8">
    <source>
        <dbReference type="Proteomes" id="UP000656244"/>
    </source>
</evidence>
<dbReference type="InterPro" id="IPR037518">
    <property type="entry name" value="MPN"/>
</dbReference>
<evidence type="ECO:0000256" key="2">
    <source>
        <dbReference type="ARBA" id="ARBA00022723"/>
    </source>
</evidence>
<evidence type="ECO:0000313" key="7">
    <source>
        <dbReference type="EMBL" id="MBC3759710.1"/>
    </source>
</evidence>
<organism evidence="7 8">
    <name type="scientific">Hyunsoonleella aquatilis</name>
    <dbReference type="NCBI Taxonomy" id="2762758"/>
    <lineage>
        <taxon>Bacteria</taxon>
        <taxon>Pseudomonadati</taxon>
        <taxon>Bacteroidota</taxon>
        <taxon>Flavobacteriia</taxon>
        <taxon>Flavobacteriales</taxon>
        <taxon>Flavobacteriaceae</taxon>
    </lineage>
</organism>
<feature type="domain" description="MPN" evidence="6">
    <location>
        <begin position="22"/>
        <end position="146"/>
    </location>
</feature>
<keyword evidence="4" id="KW-0862">Zinc</keyword>
<dbReference type="GO" id="GO:0046872">
    <property type="term" value="F:metal ion binding"/>
    <property type="evidence" value="ECO:0007669"/>
    <property type="project" value="UniProtKB-KW"/>
</dbReference>
<evidence type="ECO:0000259" key="6">
    <source>
        <dbReference type="PROSITE" id="PS50249"/>
    </source>
</evidence>
<protein>
    <submittedName>
        <fullName evidence="7">DNA repair protein</fullName>
    </submittedName>
</protein>
<name>A0A923KN35_9FLAO</name>
<dbReference type="PROSITE" id="PS50249">
    <property type="entry name" value="MPN"/>
    <property type="match status" value="1"/>
</dbReference>
<dbReference type="InterPro" id="IPR020891">
    <property type="entry name" value="UPF0758_CS"/>
</dbReference>
<comment type="caution">
    <text evidence="7">The sequence shown here is derived from an EMBL/GenBank/DDBJ whole genome shotgun (WGS) entry which is preliminary data.</text>
</comment>
<accession>A0A923KN35</accession>
<reference evidence="7" key="1">
    <citation type="submission" date="2020-08" db="EMBL/GenBank/DDBJ databases">
        <title>Hyunsoonleella sp. strain SJ7 genome sequencing and assembly.</title>
        <authorList>
            <person name="Kim I."/>
        </authorList>
    </citation>
    <scope>NUCLEOTIDE SEQUENCE</scope>
    <source>
        <strain evidence="7">SJ7</strain>
    </source>
</reference>
<dbReference type="PANTHER" id="PTHR30471">
    <property type="entry name" value="DNA REPAIR PROTEIN RADC"/>
    <property type="match status" value="1"/>
</dbReference>
<dbReference type="PANTHER" id="PTHR30471:SF3">
    <property type="entry name" value="UPF0758 PROTEIN YEES-RELATED"/>
    <property type="match status" value="1"/>
</dbReference>
<dbReference type="InterPro" id="IPR025657">
    <property type="entry name" value="RadC_JAB"/>
</dbReference>
<dbReference type="AlphaFoldDB" id="A0A923KN35"/>
<dbReference type="Proteomes" id="UP000656244">
    <property type="component" value="Unassembled WGS sequence"/>
</dbReference>
<dbReference type="Gene3D" id="3.40.140.10">
    <property type="entry name" value="Cytidine Deaminase, domain 2"/>
    <property type="match status" value="1"/>
</dbReference>
<dbReference type="InterPro" id="IPR001405">
    <property type="entry name" value="UPF0758"/>
</dbReference>
<dbReference type="EMBL" id="JACNMF010000005">
    <property type="protein sequence ID" value="MBC3759710.1"/>
    <property type="molecule type" value="Genomic_DNA"/>
</dbReference>
<dbReference type="Pfam" id="PF04002">
    <property type="entry name" value="RadC"/>
    <property type="match status" value="1"/>
</dbReference>
<evidence type="ECO:0000256" key="3">
    <source>
        <dbReference type="ARBA" id="ARBA00022801"/>
    </source>
</evidence>
<proteinExistence type="predicted"/>
<keyword evidence="8" id="KW-1185">Reference proteome</keyword>
<dbReference type="GO" id="GO:0006508">
    <property type="term" value="P:proteolysis"/>
    <property type="evidence" value="ECO:0007669"/>
    <property type="project" value="UniProtKB-KW"/>
</dbReference>
<evidence type="ECO:0000256" key="1">
    <source>
        <dbReference type="ARBA" id="ARBA00022670"/>
    </source>
</evidence>
<dbReference type="RefSeq" id="WP_186563674.1">
    <property type="nucleotide sequence ID" value="NZ_JACNMF010000005.1"/>
</dbReference>
<dbReference type="PROSITE" id="PS01302">
    <property type="entry name" value="UPF0758"/>
    <property type="match status" value="1"/>
</dbReference>
<keyword evidence="3" id="KW-0378">Hydrolase</keyword>
<dbReference type="SUPFAM" id="SSF102712">
    <property type="entry name" value="JAB1/MPN domain"/>
    <property type="match status" value="1"/>
</dbReference>